<dbReference type="PROSITE" id="PS50103">
    <property type="entry name" value="ZF_C3H1"/>
    <property type="match status" value="2"/>
</dbReference>
<feature type="zinc finger region" description="C3H1-type" evidence="5">
    <location>
        <begin position="43"/>
        <end position="67"/>
    </location>
</feature>
<dbReference type="OMA" id="WEESGSC"/>
<feature type="domain" description="C3H1-type" evidence="6">
    <location>
        <begin position="1"/>
        <end position="28"/>
    </location>
</feature>
<dbReference type="HOGENOM" id="CLU_194958_0_0_1"/>
<dbReference type="RefSeq" id="XP_005828950.1">
    <property type="nucleotide sequence ID" value="XM_005828893.1"/>
</dbReference>
<keyword evidence="3 5" id="KW-0863">Zinc-finger</keyword>
<dbReference type="InterPro" id="IPR036855">
    <property type="entry name" value="Znf_CCCH_sf"/>
</dbReference>
<feature type="zinc finger region" description="C3H1-type" evidence="5">
    <location>
        <begin position="1"/>
        <end position="28"/>
    </location>
</feature>
<dbReference type="Proteomes" id="UP000011087">
    <property type="component" value="Unassembled WGS sequence"/>
</dbReference>
<reference evidence="9" key="2">
    <citation type="submission" date="2012-11" db="EMBL/GenBank/DDBJ databases">
        <authorList>
            <person name="Kuo A."/>
            <person name="Curtis B.A."/>
            <person name="Tanifuji G."/>
            <person name="Burki F."/>
            <person name="Gruber A."/>
            <person name="Irimia M."/>
            <person name="Maruyama S."/>
            <person name="Arias M.C."/>
            <person name="Ball S.G."/>
            <person name="Gile G.H."/>
            <person name="Hirakawa Y."/>
            <person name="Hopkins J.F."/>
            <person name="Rensing S.A."/>
            <person name="Schmutz J."/>
            <person name="Symeonidi A."/>
            <person name="Elias M."/>
            <person name="Eveleigh R.J."/>
            <person name="Herman E.K."/>
            <person name="Klute M.J."/>
            <person name="Nakayama T."/>
            <person name="Obornik M."/>
            <person name="Reyes-Prieto A."/>
            <person name="Armbrust E.V."/>
            <person name="Aves S.J."/>
            <person name="Beiko R.G."/>
            <person name="Coutinho P."/>
            <person name="Dacks J.B."/>
            <person name="Durnford D.G."/>
            <person name="Fast N.M."/>
            <person name="Green B.R."/>
            <person name="Grisdale C."/>
            <person name="Hempe F."/>
            <person name="Henrissat B."/>
            <person name="Hoppner M.P."/>
            <person name="Ishida K.-I."/>
            <person name="Kim E."/>
            <person name="Koreny L."/>
            <person name="Kroth P.G."/>
            <person name="Liu Y."/>
            <person name="Malik S.-B."/>
            <person name="Maier U.G."/>
            <person name="McRose D."/>
            <person name="Mock T."/>
            <person name="Neilson J.A."/>
            <person name="Onodera N.T."/>
            <person name="Poole A.M."/>
            <person name="Pritham E.J."/>
            <person name="Richards T.A."/>
            <person name="Rocap G."/>
            <person name="Roy S.W."/>
            <person name="Sarai C."/>
            <person name="Schaack S."/>
            <person name="Shirato S."/>
            <person name="Slamovits C.H."/>
            <person name="Spencer D.F."/>
            <person name="Suzuki S."/>
            <person name="Worden A.Z."/>
            <person name="Zauner S."/>
            <person name="Barry K."/>
            <person name="Bell C."/>
            <person name="Bharti A.K."/>
            <person name="Crow J.A."/>
            <person name="Grimwood J."/>
            <person name="Kramer R."/>
            <person name="Lindquist E."/>
            <person name="Lucas S."/>
            <person name="Salamov A."/>
            <person name="McFadden G.I."/>
            <person name="Lane C.E."/>
            <person name="Keeling P.J."/>
            <person name="Gray M.W."/>
            <person name="Grigoriev I.V."/>
            <person name="Archibald J.M."/>
        </authorList>
    </citation>
    <scope>NUCLEOTIDE SEQUENCE</scope>
    <source>
        <strain evidence="9">CCMP2712</strain>
    </source>
</reference>
<dbReference type="SMART" id="SM00356">
    <property type="entry name" value="ZnF_C3H1"/>
    <property type="match status" value="2"/>
</dbReference>
<evidence type="ECO:0000256" key="5">
    <source>
        <dbReference type="PROSITE-ProRule" id="PRU00723"/>
    </source>
</evidence>
<organism evidence="7">
    <name type="scientific">Guillardia theta (strain CCMP2712)</name>
    <name type="common">Cryptophyte</name>
    <dbReference type="NCBI Taxonomy" id="905079"/>
    <lineage>
        <taxon>Eukaryota</taxon>
        <taxon>Cryptophyceae</taxon>
        <taxon>Pyrenomonadales</taxon>
        <taxon>Geminigeraceae</taxon>
        <taxon>Guillardia</taxon>
    </lineage>
</organism>
<dbReference type="GO" id="GO:0010468">
    <property type="term" value="P:regulation of gene expression"/>
    <property type="evidence" value="ECO:0007669"/>
    <property type="project" value="UniProtKB-ARBA"/>
</dbReference>
<accession>L1J1K8</accession>
<sequence length="67" mass="7568">YKTQMCKNFEAHGFCGFGDKCNFAHGKEELRSGGRAPSDTRHFKTRLCKTFALKGKCPYGDNCTYAH</sequence>
<feature type="domain" description="C3H1-type" evidence="6">
    <location>
        <begin position="43"/>
        <end position="67"/>
    </location>
</feature>
<dbReference type="GO" id="GO:0008270">
    <property type="term" value="F:zinc ion binding"/>
    <property type="evidence" value="ECO:0007669"/>
    <property type="project" value="UniProtKB-KW"/>
</dbReference>
<dbReference type="GO" id="GO:0003729">
    <property type="term" value="F:mRNA binding"/>
    <property type="evidence" value="ECO:0007669"/>
    <property type="project" value="InterPro"/>
</dbReference>
<dbReference type="InterPro" id="IPR000571">
    <property type="entry name" value="Znf_CCCH"/>
</dbReference>
<keyword evidence="4 5" id="KW-0862">Zinc</keyword>
<evidence type="ECO:0000256" key="3">
    <source>
        <dbReference type="ARBA" id="ARBA00022771"/>
    </source>
</evidence>
<dbReference type="eggNOG" id="KOG1677">
    <property type="taxonomic scope" value="Eukaryota"/>
</dbReference>
<evidence type="ECO:0000313" key="7">
    <source>
        <dbReference type="EMBL" id="EKX41970.1"/>
    </source>
</evidence>
<dbReference type="KEGG" id="gtt:GUITHDRAFT_51698"/>
<dbReference type="Gene3D" id="4.10.1000.10">
    <property type="entry name" value="Zinc finger, CCCH-type"/>
    <property type="match status" value="2"/>
</dbReference>
<dbReference type="OrthoDB" id="410307at2759"/>
<dbReference type="AlphaFoldDB" id="L1J1K8"/>
<dbReference type="GeneID" id="17298507"/>
<feature type="non-terminal residue" evidence="7">
    <location>
        <position position="67"/>
    </location>
</feature>
<keyword evidence="1 5" id="KW-0479">Metal-binding</keyword>
<dbReference type="FunFam" id="4.10.1000.10:FF:000003">
    <property type="entry name" value="Zinc finger CCCH domain-containing protein"/>
    <property type="match status" value="1"/>
</dbReference>
<feature type="non-terminal residue" evidence="7">
    <location>
        <position position="1"/>
    </location>
</feature>
<evidence type="ECO:0000256" key="4">
    <source>
        <dbReference type="ARBA" id="ARBA00022833"/>
    </source>
</evidence>
<evidence type="ECO:0000313" key="9">
    <source>
        <dbReference type="Proteomes" id="UP000011087"/>
    </source>
</evidence>
<reference evidence="8" key="3">
    <citation type="submission" date="2016-03" db="UniProtKB">
        <authorList>
            <consortium name="EnsemblProtists"/>
        </authorList>
    </citation>
    <scope>IDENTIFICATION</scope>
</reference>
<protein>
    <recommendedName>
        <fullName evidence="6">C3H1-type domain-containing protein</fullName>
    </recommendedName>
</protein>
<evidence type="ECO:0000259" key="6">
    <source>
        <dbReference type="PROSITE" id="PS50103"/>
    </source>
</evidence>
<reference evidence="7 9" key="1">
    <citation type="journal article" date="2012" name="Nature">
        <title>Algal genomes reveal evolutionary mosaicism and the fate of nucleomorphs.</title>
        <authorList>
            <consortium name="DOE Joint Genome Institute"/>
            <person name="Curtis B.A."/>
            <person name="Tanifuji G."/>
            <person name="Burki F."/>
            <person name="Gruber A."/>
            <person name="Irimia M."/>
            <person name="Maruyama S."/>
            <person name="Arias M.C."/>
            <person name="Ball S.G."/>
            <person name="Gile G.H."/>
            <person name="Hirakawa Y."/>
            <person name="Hopkins J.F."/>
            <person name="Kuo A."/>
            <person name="Rensing S.A."/>
            <person name="Schmutz J."/>
            <person name="Symeonidi A."/>
            <person name="Elias M."/>
            <person name="Eveleigh R.J."/>
            <person name="Herman E.K."/>
            <person name="Klute M.J."/>
            <person name="Nakayama T."/>
            <person name="Obornik M."/>
            <person name="Reyes-Prieto A."/>
            <person name="Armbrust E.V."/>
            <person name="Aves S.J."/>
            <person name="Beiko R.G."/>
            <person name="Coutinho P."/>
            <person name="Dacks J.B."/>
            <person name="Durnford D.G."/>
            <person name="Fast N.M."/>
            <person name="Green B.R."/>
            <person name="Grisdale C.J."/>
            <person name="Hempel F."/>
            <person name="Henrissat B."/>
            <person name="Hoppner M.P."/>
            <person name="Ishida K."/>
            <person name="Kim E."/>
            <person name="Koreny L."/>
            <person name="Kroth P.G."/>
            <person name="Liu Y."/>
            <person name="Malik S.B."/>
            <person name="Maier U.G."/>
            <person name="McRose D."/>
            <person name="Mock T."/>
            <person name="Neilson J.A."/>
            <person name="Onodera N.T."/>
            <person name="Poole A.M."/>
            <person name="Pritham E.J."/>
            <person name="Richards T.A."/>
            <person name="Rocap G."/>
            <person name="Roy S.W."/>
            <person name="Sarai C."/>
            <person name="Schaack S."/>
            <person name="Shirato S."/>
            <person name="Slamovits C.H."/>
            <person name="Spencer D.F."/>
            <person name="Suzuki S."/>
            <person name="Worden A.Z."/>
            <person name="Zauner S."/>
            <person name="Barry K."/>
            <person name="Bell C."/>
            <person name="Bharti A.K."/>
            <person name="Crow J.A."/>
            <person name="Grimwood J."/>
            <person name="Kramer R."/>
            <person name="Lindquist E."/>
            <person name="Lucas S."/>
            <person name="Salamov A."/>
            <person name="McFadden G.I."/>
            <person name="Lane C.E."/>
            <person name="Keeling P.J."/>
            <person name="Gray M.W."/>
            <person name="Grigoriev I.V."/>
            <person name="Archibald J.M."/>
        </authorList>
    </citation>
    <scope>NUCLEOTIDE SEQUENCE</scope>
    <source>
        <strain evidence="7 9">CCMP2712</strain>
    </source>
</reference>
<gene>
    <name evidence="7" type="ORF">GUITHDRAFT_51698</name>
</gene>
<dbReference type="EnsemblProtists" id="EKX41970">
    <property type="protein sequence ID" value="EKX41970"/>
    <property type="gene ID" value="GUITHDRAFT_51698"/>
</dbReference>
<dbReference type="GO" id="GO:0051252">
    <property type="term" value="P:regulation of RNA metabolic process"/>
    <property type="evidence" value="ECO:0007669"/>
    <property type="project" value="UniProtKB-ARBA"/>
</dbReference>
<keyword evidence="9" id="KW-1185">Reference proteome</keyword>
<dbReference type="Pfam" id="PF00642">
    <property type="entry name" value="zf-CCCH"/>
    <property type="match status" value="2"/>
</dbReference>
<name>L1J1K8_GUITC</name>
<dbReference type="InterPro" id="IPR045877">
    <property type="entry name" value="ZFP36-like"/>
</dbReference>
<dbReference type="STRING" id="905079.L1J1K8"/>
<evidence type="ECO:0000256" key="2">
    <source>
        <dbReference type="ARBA" id="ARBA00022737"/>
    </source>
</evidence>
<proteinExistence type="predicted"/>
<dbReference type="SUPFAM" id="SSF90229">
    <property type="entry name" value="CCCH zinc finger"/>
    <property type="match status" value="2"/>
</dbReference>
<evidence type="ECO:0000313" key="8">
    <source>
        <dbReference type="EnsemblProtists" id="EKX41970"/>
    </source>
</evidence>
<evidence type="ECO:0000256" key="1">
    <source>
        <dbReference type="ARBA" id="ARBA00022723"/>
    </source>
</evidence>
<dbReference type="PANTHER" id="PTHR12547">
    <property type="entry name" value="CCCH ZINC FINGER/TIS11-RELATED"/>
    <property type="match status" value="1"/>
</dbReference>
<keyword evidence="2" id="KW-0677">Repeat</keyword>
<dbReference type="PANTHER" id="PTHR12547:SF18">
    <property type="entry name" value="PROTEIN TIS11"/>
    <property type="match status" value="1"/>
</dbReference>
<dbReference type="EMBL" id="JH993020">
    <property type="protein sequence ID" value="EKX41970.1"/>
    <property type="molecule type" value="Genomic_DNA"/>
</dbReference>
<dbReference type="PaxDb" id="55529-EKX41970"/>